<dbReference type="GO" id="GO:0006310">
    <property type="term" value="P:DNA recombination"/>
    <property type="evidence" value="ECO:0007669"/>
    <property type="project" value="UniProtKB-KW"/>
</dbReference>
<evidence type="ECO:0000256" key="4">
    <source>
        <dbReference type="ARBA" id="ARBA00023172"/>
    </source>
</evidence>
<dbReference type="AlphaFoldDB" id="A0A4U1IMY5"/>
<accession>A0A4U1IMY5</accession>
<keyword evidence="4" id="KW-0233">DNA recombination</keyword>
<dbReference type="PANTHER" id="PTHR30349">
    <property type="entry name" value="PHAGE INTEGRASE-RELATED"/>
    <property type="match status" value="1"/>
</dbReference>
<dbReference type="InterPro" id="IPR010998">
    <property type="entry name" value="Integrase_recombinase_N"/>
</dbReference>
<dbReference type="Gene3D" id="1.10.443.10">
    <property type="entry name" value="Intergrase catalytic core"/>
    <property type="match status" value="1"/>
</dbReference>
<evidence type="ECO:0000256" key="2">
    <source>
        <dbReference type="ARBA" id="ARBA00022908"/>
    </source>
</evidence>
<dbReference type="PROSITE" id="PS51898">
    <property type="entry name" value="TYR_RECOMBINASE"/>
    <property type="match status" value="1"/>
</dbReference>
<evidence type="ECO:0000313" key="9">
    <source>
        <dbReference type="Proteomes" id="UP000309215"/>
    </source>
</evidence>
<evidence type="ECO:0000256" key="3">
    <source>
        <dbReference type="ARBA" id="ARBA00023125"/>
    </source>
</evidence>
<dbReference type="InterPro" id="IPR044068">
    <property type="entry name" value="CB"/>
</dbReference>
<organism evidence="8 9">
    <name type="scientific">Polyangium fumosum</name>
    <dbReference type="NCBI Taxonomy" id="889272"/>
    <lineage>
        <taxon>Bacteria</taxon>
        <taxon>Pseudomonadati</taxon>
        <taxon>Myxococcota</taxon>
        <taxon>Polyangia</taxon>
        <taxon>Polyangiales</taxon>
        <taxon>Polyangiaceae</taxon>
        <taxon>Polyangium</taxon>
    </lineage>
</organism>
<feature type="domain" description="Tyr recombinase" evidence="6">
    <location>
        <begin position="253"/>
        <end position="438"/>
    </location>
</feature>
<dbReference type="InterPro" id="IPR050090">
    <property type="entry name" value="Tyrosine_recombinase_XerCD"/>
</dbReference>
<dbReference type="Gene3D" id="1.10.150.130">
    <property type="match status" value="1"/>
</dbReference>
<reference evidence="8 9" key="1">
    <citation type="submission" date="2019-04" db="EMBL/GenBank/DDBJ databases">
        <authorList>
            <person name="Li Y."/>
            <person name="Wang J."/>
        </authorList>
    </citation>
    <scope>NUCLEOTIDE SEQUENCE [LARGE SCALE GENOMIC DNA]</scope>
    <source>
        <strain evidence="8 9">DSM 14668</strain>
    </source>
</reference>
<dbReference type="InterPro" id="IPR011010">
    <property type="entry name" value="DNA_brk_join_enz"/>
</dbReference>
<protein>
    <submittedName>
        <fullName evidence="8">Site-specific integrase</fullName>
    </submittedName>
</protein>
<evidence type="ECO:0000256" key="1">
    <source>
        <dbReference type="ARBA" id="ARBA00008857"/>
    </source>
</evidence>
<dbReference type="InterPro" id="IPR002104">
    <property type="entry name" value="Integrase_catalytic"/>
</dbReference>
<dbReference type="InterPro" id="IPR013762">
    <property type="entry name" value="Integrase-like_cat_sf"/>
</dbReference>
<comment type="caution">
    <text evidence="8">The sequence shown here is derived from an EMBL/GenBank/DDBJ whole genome shotgun (WGS) entry which is preliminary data.</text>
</comment>
<dbReference type="Proteomes" id="UP000309215">
    <property type="component" value="Unassembled WGS sequence"/>
</dbReference>
<dbReference type="GO" id="GO:0003677">
    <property type="term" value="F:DNA binding"/>
    <property type="evidence" value="ECO:0007669"/>
    <property type="project" value="UniProtKB-UniRule"/>
</dbReference>
<evidence type="ECO:0000259" key="7">
    <source>
        <dbReference type="PROSITE" id="PS51900"/>
    </source>
</evidence>
<dbReference type="CDD" id="cd00397">
    <property type="entry name" value="DNA_BRE_C"/>
    <property type="match status" value="1"/>
</dbReference>
<evidence type="ECO:0000313" key="8">
    <source>
        <dbReference type="EMBL" id="TKC95189.1"/>
    </source>
</evidence>
<gene>
    <name evidence="8" type="ORF">E8A74_47320</name>
</gene>
<comment type="similarity">
    <text evidence="1">Belongs to the 'phage' integrase family.</text>
</comment>
<dbReference type="PROSITE" id="PS51900">
    <property type="entry name" value="CB"/>
    <property type="match status" value="1"/>
</dbReference>
<sequence length="461" mass="51365">MSMASCATSASAMVSSASELLLERAVCSSAKPGRSFFARTRATLRLVEHAHRGSGPVGRWGRLTMAVRKVERYGETRLLIDIQYKKRDGTRARFRKDAEVQTWTAARVEEKRYLLNIAQYGEPNEPAASTSGIAAGAPSGSGAGAKPKKKFAELVAEYRETFMVAELKVTSRRGYESVLRSTLLPRFGELPLDKVDGKAAADLDLDLSRRKLTRSTRNNTQIVLRSVLRFTKSRGYVEDRPANLPKLKPIGQSILEIPSDDQVQKILDDARESHRPTFALMSDAGLRPNEVRALRCKDVHLRWENGVAVGGFLNVREGRSHGEIHTPKTGQREIPISRELARLLTPIVRKGPREAHVALNDHGKPWGQFGIDQAFERVCRRAGLSGRSVYCLRHYAITSWLRANIPIHVVQRMADHKHLATTQRHVHFLKADLEEAARRLAHRDPHGNGQGNSKATPDALP</sequence>
<keyword evidence="3 5" id="KW-0238">DNA-binding</keyword>
<feature type="domain" description="Core-binding (CB)" evidence="7">
    <location>
        <begin position="149"/>
        <end position="232"/>
    </location>
</feature>
<evidence type="ECO:0000259" key="6">
    <source>
        <dbReference type="PROSITE" id="PS51898"/>
    </source>
</evidence>
<dbReference type="SUPFAM" id="SSF56349">
    <property type="entry name" value="DNA breaking-rejoining enzymes"/>
    <property type="match status" value="1"/>
</dbReference>
<proteinExistence type="inferred from homology"/>
<dbReference type="GO" id="GO:0015074">
    <property type="term" value="P:DNA integration"/>
    <property type="evidence" value="ECO:0007669"/>
    <property type="project" value="UniProtKB-KW"/>
</dbReference>
<dbReference type="PANTHER" id="PTHR30349:SF41">
    <property type="entry name" value="INTEGRASE_RECOMBINASE PROTEIN MJ0367-RELATED"/>
    <property type="match status" value="1"/>
</dbReference>
<name>A0A4U1IMY5_9BACT</name>
<dbReference type="Pfam" id="PF00589">
    <property type="entry name" value="Phage_integrase"/>
    <property type="match status" value="1"/>
</dbReference>
<dbReference type="OrthoDB" id="5391994at2"/>
<evidence type="ECO:0000256" key="5">
    <source>
        <dbReference type="PROSITE-ProRule" id="PRU01248"/>
    </source>
</evidence>
<keyword evidence="9" id="KW-1185">Reference proteome</keyword>
<dbReference type="EMBL" id="SSMQ01000100">
    <property type="protein sequence ID" value="TKC95189.1"/>
    <property type="molecule type" value="Genomic_DNA"/>
</dbReference>
<keyword evidence="2" id="KW-0229">DNA integration</keyword>